<proteinExistence type="predicted"/>
<dbReference type="EMBL" id="JAAZON010000382">
    <property type="protein sequence ID" value="NMC63211.1"/>
    <property type="molecule type" value="Genomic_DNA"/>
</dbReference>
<keyword evidence="1" id="KW-0489">Methyltransferase</keyword>
<sequence>MSIAEKSCDYNPLFDLEPGSFRDRNGRIYYQGNRVYRGLSPEALDCWRHLKSSRFFQEASKSGKVVWTEEISDFNPKGKTGTEQWAAMLCHERIPFISYPYEWSFGMLKDCALLQLELLRAALGEDMILKDATPYNVQFKGASPTFIDILSFEDLQPGQVWVGYKQFCELCLFPLMLQSYRQIPFQSFLRGELEGLSPEVFWKLLSFRDIFRPGVFKHVFLHSKLQHNFADTKQDLKGALANAGFSKELIIANVKGLQRLVQSLKIPEEKTEWSDYSDKCPSYSQETLEAKYRWIERVLSEKPKQRLVWDIGCNTGNFSRLASKYADYVIGMDYDHLAVERFYQSLRRNGPNNVLPMVMNYANASPALGWRGLERKRLEERGSASLIMALAVIHHIVLTANVPIHEFVELLAQQGESLIIEFVTREDPMVKKLLLNKVDQYDEYQTENFEACLSRHFKIEQRNILPSGTRILYYAVRAK</sequence>
<keyword evidence="1" id="KW-0808">Transferase</keyword>
<name>A0A7X9FSB1_9DELT</name>
<evidence type="ECO:0000313" key="2">
    <source>
        <dbReference type="Proteomes" id="UP000524246"/>
    </source>
</evidence>
<organism evidence="1 2">
    <name type="scientific">SAR324 cluster bacterium</name>
    <dbReference type="NCBI Taxonomy" id="2024889"/>
    <lineage>
        <taxon>Bacteria</taxon>
        <taxon>Deltaproteobacteria</taxon>
        <taxon>SAR324 cluster</taxon>
    </lineage>
</organism>
<dbReference type="Proteomes" id="UP000524246">
    <property type="component" value="Unassembled WGS sequence"/>
</dbReference>
<reference evidence="1 2" key="1">
    <citation type="journal article" date="2020" name="Biotechnol. Biofuels">
        <title>New insights from the biogas microbiome by comprehensive genome-resolved metagenomics of nearly 1600 species originating from multiple anaerobic digesters.</title>
        <authorList>
            <person name="Campanaro S."/>
            <person name="Treu L."/>
            <person name="Rodriguez-R L.M."/>
            <person name="Kovalovszki A."/>
            <person name="Ziels R.M."/>
            <person name="Maus I."/>
            <person name="Zhu X."/>
            <person name="Kougias P.G."/>
            <person name="Basile A."/>
            <person name="Luo G."/>
            <person name="Schluter A."/>
            <person name="Konstantinidis K.T."/>
            <person name="Angelidaki I."/>
        </authorList>
    </citation>
    <scope>NUCLEOTIDE SEQUENCE [LARGE SCALE GENOMIC DNA]</scope>
    <source>
        <strain evidence="1">AS27yjCOA_65</strain>
    </source>
</reference>
<dbReference type="Gene3D" id="3.40.50.150">
    <property type="entry name" value="Vaccinia Virus protein VP39"/>
    <property type="match status" value="1"/>
</dbReference>
<comment type="caution">
    <text evidence="1">The sequence shown here is derived from an EMBL/GenBank/DDBJ whole genome shotgun (WGS) entry which is preliminary data.</text>
</comment>
<dbReference type="AlphaFoldDB" id="A0A7X9FSB1"/>
<gene>
    <name evidence="1" type="ORF">GYA55_08575</name>
</gene>
<evidence type="ECO:0000313" key="1">
    <source>
        <dbReference type="EMBL" id="NMC63211.1"/>
    </source>
</evidence>
<accession>A0A7X9FSB1</accession>
<protein>
    <submittedName>
        <fullName evidence="1">Class I SAM-dependent methyltransferase</fullName>
    </submittedName>
</protein>
<dbReference type="CDD" id="cd02440">
    <property type="entry name" value="AdoMet_MTases"/>
    <property type="match status" value="1"/>
</dbReference>
<dbReference type="GO" id="GO:0032259">
    <property type="term" value="P:methylation"/>
    <property type="evidence" value="ECO:0007669"/>
    <property type="project" value="UniProtKB-KW"/>
</dbReference>
<dbReference type="InterPro" id="IPR029063">
    <property type="entry name" value="SAM-dependent_MTases_sf"/>
</dbReference>
<dbReference type="SUPFAM" id="SSF53335">
    <property type="entry name" value="S-adenosyl-L-methionine-dependent methyltransferases"/>
    <property type="match status" value="1"/>
</dbReference>
<dbReference type="GO" id="GO:0008168">
    <property type="term" value="F:methyltransferase activity"/>
    <property type="evidence" value="ECO:0007669"/>
    <property type="project" value="UniProtKB-KW"/>
</dbReference>